<accession>A0A6V7V3V9</accession>
<dbReference type="OrthoDB" id="25778at2759"/>
<reference evidence="1 2" key="1">
    <citation type="submission" date="2020-08" db="EMBL/GenBank/DDBJ databases">
        <authorList>
            <person name="Koutsovoulos G."/>
            <person name="Danchin GJ E."/>
        </authorList>
    </citation>
    <scope>NUCLEOTIDE SEQUENCE [LARGE SCALE GENOMIC DNA]</scope>
</reference>
<evidence type="ECO:0000313" key="1">
    <source>
        <dbReference type="EMBL" id="CAD2169595.1"/>
    </source>
</evidence>
<dbReference type="Proteomes" id="UP000580250">
    <property type="component" value="Unassembled WGS sequence"/>
</dbReference>
<dbReference type="AlphaFoldDB" id="A0A6V7V3V9"/>
<evidence type="ECO:0000313" key="2">
    <source>
        <dbReference type="Proteomes" id="UP000580250"/>
    </source>
</evidence>
<name>A0A6V7V3V9_MELEN</name>
<proteinExistence type="predicted"/>
<protein>
    <submittedName>
        <fullName evidence="1">Uncharacterized protein</fullName>
    </submittedName>
</protein>
<organism evidence="1 2">
    <name type="scientific">Meloidogyne enterolobii</name>
    <name type="common">Root-knot nematode worm</name>
    <name type="synonym">Meloidogyne mayaguensis</name>
    <dbReference type="NCBI Taxonomy" id="390850"/>
    <lineage>
        <taxon>Eukaryota</taxon>
        <taxon>Metazoa</taxon>
        <taxon>Ecdysozoa</taxon>
        <taxon>Nematoda</taxon>
        <taxon>Chromadorea</taxon>
        <taxon>Rhabditida</taxon>
        <taxon>Tylenchina</taxon>
        <taxon>Tylenchomorpha</taxon>
        <taxon>Tylenchoidea</taxon>
        <taxon>Meloidogynidae</taxon>
        <taxon>Meloidogyninae</taxon>
        <taxon>Meloidogyne</taxon>
    </lineage>
</organism>
<sequence>MSGLYESLLGLIFIESGSLSGQLSFRLVELGLYKSLFRANYLLGPTRSFSPSRSILVTLIRRLLFWVKKYWGVLDFSKFFPSPTFLFFSLVVLLSRNVLSQRPLFSPAALLPRLKIFLTYPSLGNNLIILHKKILFYRIHPGTKNSTLIRTVSNAHVSSYYVKPIVLCSSVLAKQALFSSESFCAWASDNTPNILQPSNGTRLHHKNDYNSKDVSPTTKRAVMFTDSLIDKQQQRPSIVSSLIMLEGDGILTQYGIDITNNLQNSNSINILKKSLSNDLPSDFERGSCNRKSCLSINDTRRISNSNNNNCNNVVINDSINNAKLVRMTEWELSRSNSTIDFEAVNPPLPQNNSFMKLFLKSKENNQIKQQEKNWLPFLEVITYSGPHRRLWLGPQFCFNVHTTSSTSSECTDEDSCESFISQVNGLKKCCPVLIEREHQQHHQMNGFIKSNEEMVVAKIVCGSWSSEIDSKSMDGISGKLKEKIDEAMRDLNLSEEMDDSLEQSQEDEDLMTLSKIDI</sequence>
<dbReference type="EMBL" id="CAJEWN010000155">
    <property type="protein sequence ID" value="CAD2169595.1"/>
    <property type="molecule type" value="Genomic_DNA"/>
</dbReference>
<gene>
    <name evidence="1" type="ORF">MENT_LOCUS20935</name>
</gene>
<comment type="caution">
    <text evidence="1">The sequence shown here is derived from an EMBL/GenBank/DDBJ whole genome shotgun (WGS) entry which is preliminary data.</text>
</comment>